<dbReference type="GO" id="GO:0003677">
    <property type="term" value="F:DNA binding"/>
    <property type="evidence" value="ECO:0007669"/>
    <property type="project" value="UniProtKB-KW"/>
</dbReference>
<dbReference type="PANTHER" id="PTHR30363:SF55">
    <property type="entry name" value="HTH-TYPE TRANSCRIPTIONAL REGULATOR ULAR"/>
    <property type="match status" value="1"/>
</dbReference>
<reference evidence="5" key="1">
    <citation type="submission" date="2022-10" db="EMBL/GenBank/DDBJ databases">
        <title>The WGS of Solirubrobacter sp. CPCC 204708.</title>
        <authorList>
            <person name="Jiang Z."/>
        </authorList>
    </citation>
    <scope>NUCLEOTIDE SEQUENCE</scope>
    <source>
        <strain evidence="5">CPCC 204708</strain>
    </source>
</reference>
<dbReference type="InterPro" id="IPR001034">
    <property type="entry name" value="DeoR_HTH"/>
</dbReference>
<dbReference type="SMART" id="SM01134">
    <property type="entry name" value="DeoRC"/>
    <property type="match status" value="1"/>
</dbReference>
<dbReference type="PROSITE" id="PS00894">
    <property type="entry name" value="HTH_DEOR_1"/>
    <property type="match status" value="1"/>
</dbReference>
<feature type="domain" description="HTH deoR-type" evidence="4">
    <location>
        <begin position="3"/>
        <end position="58"/>
    </location>
</feature>
<dbReference type="Proteomes" id="UP001147700">
    <property type="component" value="Unassembled WGS sequence"/>
</dbReference>
<dbReference type="Gene3D" id="1.10.10.10">
    <property type="entry name" value="Winged helix-like DNA-binding domain superfamily/Winged helix DNA-binding domain"/>
    <property type="match status" value="1"/>
</dbReference>
<dbReference type="Pfam" id="PF08220">
    <property type="entry name" value="HTH_DeoR"/>
    <property type="match status" value="1"/>
</dbReference>
<dbReference type="EMBL" id="JAPCID010000017">
    <property type="protein sequence ID" value="MDA0138621.1"/>
    <property type="molecule type" value="Genomic_DNA"/>
</dbReference>
<keyword evidence="3" id="KW-0804">Transcription</keyword>
<evidence type="ECO:0000256" key="1">
    <source>
        <dbReference type="ARBA" id="ARBA00023015"/>
    </source>
</evidence>
<dbReference type="PROSITE" id="PS51000">
    <property type="entry name" value="HTH_DEOR_2"/>
    <property type="match status" value="1"/>
</dbReference>
<keyword evidence="6" id="KW-1185">Reference proteome</keyword>
<evidence type="ECO:0000256" key="2">
    <source>
        <dbReference type="ARBA" id="ARBA00023125"/>
    </source>
</evidence>
<dbReference type="SUPFAM" id="SSF46785">
    <property type="entry name" value="Winged helix' DNA-binding domain"/>
    <property type="match status" value="1"/>
</dbReference>
<evidence type="ECO:0000313" key="6">
    <source>
        <dbReference type="Proteomes" id="UP001147700"/>
    </source>
</evidence>
<evidence type="ECO:0000256" key="3">
    <source>
        <dbReference type="ARBA" id="ARBA00023163"/>
    </source>
</evidence>
<comment type="caution">
    <text evidence="5">The sequence shown here is derived from an EMBL/GenBank/DDBJ whole genome shotgun (WGS) entry which is preliminary data.</text>
</comment>
<dbReference type="InterPro" id="IPR050313">
    <property type="entry name" value="Carb_Metab_HTH_regulators"/>
</dbReference>
<dbReference type="InterPro" id="IPR036390">
    <property type="entry name" value="WH_DNA-bd_sf"/>
</dbReference>
<dbReference type="Pfam" id="PF00455">
    <property type="entry name" value="DeoRC"/>
    <property type="match status" value="1"/>
</dbReference>
<keyword evidence="1" id="KW-0805">Transcription regulation</keyword>
<dbReference type="InterPro" id="IPR014036">
    <property type="entry name" value="DeoR-like_C"/>
</dbReference>
<evidence type="ECO:0000259" key="4">
    <source>
        <dbReference type="PROSITE" id="PS51000"/>
    </source>
</evidence>
<dbReference type="InterPro" id="IPR037171">
    <property type="entry name" value="NagB/RpiA_transferase-like"/>
</dbReference>
<organism evidence="5 6">
    <name type="scientific">Solirubrobacter deserti</name>
    <dbReference type="NCBI Taxonomy" id="2282478"/>
    <lineage>
        <taxon>Bacteria</taxon>
        <taxon>Bacillati</taxon>
        <taxon>Actinomycetota</taxon>
        <taxon>Thermoleophilia</taxon>
        <taxon>Solirubrobacterales</taxon>
        <taxon>Solirubrobacteraceae</taxon>
        <taxon>Solirubrobacter</taxon>
    </lineage>
</organism>
<evidence type="ECO:0000313" key="5">
    <source>
        <dbReference type="EMBL" id="MDA0138621.1"/>
    </source>
</evidence>
<keyword evidence="2 5" id="KW-0238">DNA-binding</keyword>
<dbReference type="InterPro" id="IPR018356">
    <property type="entry name" value="Tscrpt_reg_HTH_DeoR_CS"/>
</dbReference>
<dbReference type="PANTHER" id="PTHR30363">
    <property type="entry name" value="HTH-TYPE TRANSCRIPTIONAL REGULATOR SRLR-RELATED"/>
    <property type="match status" value="1"/>
</dbReference>
<protein>
    <submittedName>
        <fullName evidence="5">DeoR/GlpR family DNA-binding transcription regulator</fullName>
    </submittedName>
</protein>
<sequence length="250" mass="26964">MIAEARREQIRELLMATGEVTIGQLQARFGVSPMTARRDLVVLEAQGSARRTHGGAVLPSSHAPEHSFAQRVEVAAAAKLRLADAALELLRPGETVLLDSSSTAYFLARRIAETGLAVRVLTNSAPVIQALVGSLEQVELYLLGGRHRPLSGSFVGPSTVRMIREHFVDWLFFSVTGVTAGGVLTESDDLEAAVKRAMLEQTYQSVLLVDAFKLGTHGRQAIVPLRDVSLVLAEGDDPRLHADGVNVRLV</sequence>
<dbReference type="InterPro" id="IPR036388">
    <property type="entry name" value="WH-like_DNA-bd_sf"/>
</dbReference>
<accession>A0ABT4RJV6</accession>
<dbReference type="SMART" id="SM00420">
    <property type="entry name" value="HTH_DEOR"/>
    <property type="match status" value="1"/>
</dbReference>
<dbReference type="RefSeq" id="WP_202955301.1">
    <property type="nucleotide sequence ID" value="NZ_JAPCID010000017.1"/>
</dbReference>
<dbReference type="SUPFAM" id="SSF100950">
    <property type="entry name" value="NagB/RpiA/CoA transferase-like"/>
    <property type="match status" value="1"/>
</dbReference>
<dbReference type="PRINTS" id="PR00037">
    <property type="entry name" value="HTHLACR"/>
</dbReference>
<name>A0ABT4RJV6_9ACTN</name>
<proteinExistence type="predicted"/>
<gene>
    <name evidence="5" type="ORF">OJ962_14050</name>
</gene>